<dbReference type="Pfam" id="PF02922">
    <property type="entry name" value="CBM_48"/>
    <property type="match status" value="1"/>
</dbReference>
<evidence type="ECO:0000256" key="1">
    <source>
        <dbReference type="SAM" id="MobiDB-lite"/>
    </source>
</evidence>
<dbReference type="GO" id="GO:0004553">
    <property type="term" value="F:hydrolase activity, hydrolyzing O-glycosyl compounds"/>
    <property type="evidence" value="ECO:0007669"/>
    <property type="project" value="InterPro"/>
</dbReference>
<dbReference type="PANTHER" id="PTHR43651">
    <property type="entry name" value="1,4-ALPHA-GLUCAN-BRANCHING ENZYME"/>
    <property type="match status" value="1"/>
</dbReference>
<proteinExistence type="predicted"/>
<dbReference type="CDD" id="cd02854">
    <property type="entry name" value="E_set_GBE_euk_N"/>
    <property type="match status" value="1"/>
</dbReference>
<dbReference type="InterPro" id="IPR017853">
    <property type="entry name" value="GH"/>
</dbReference>
<dbReference type="PANTHER" id="PTHR43651:SF3">
    <property type="entry name" value="1,4-ALPHA-GLUCAN-BRANCHING ENZYME"/>
    <property type="match status" value="1"/>
</dbReference>
<reference evidence="4" key="1">
    <citation type="submission" date="2010-08" db="EMBL/GenBank/DDBJ databases">
        <authorList>
            <consortium name="Caenorhabditis japonica Sequencing Consortium"/>
            <person name="Wilson R.K."/>
        </authorList>
    </citation>
    <scope>NUCLEOTIDE SEQUENCE [LARGE SCALE GENOMIC DNA]</scope>
    <source>
        <strain evidence="4">DF5081</strain>
    </source>
</reference>
<dbReference type="EnsemblMetazoa" id="CJA07977.1">
    <property type="protein sequence ID" value="CJA07977.1"/>
    <property type="gene ID" value="WBGene00127181"/>
</dbReference>
<evidence type="ECO:0000313" key="4">
    <source>
        <dbReference type="Proteomes" id="UP000005237"/>
    </source>
</evidence>
<reference evidence="3" key="2">
    <citation type="submission" date="2022-06" db="UniProtKB">
        <authorList>
            <consortium name="EnsemblMetazoa"/>
        </authorList>
    </citation>
    <scope>IDENTIFICATION</scope>
    <source>
        <strain evidence="3">DF5081</strain>
    </source>
</reference>
<feature type="region of interest" description="Disordered" evidence="1">
    <location>
        <begin position="25"/>
        <end position="82"/>
    </location>
</feature>
<dbReference type="GO" id="GO:0005978">
    <property type="term" value="P:glycogen biosynthetic process"/>
    <property type="evidence" value="ECO:0007669"/>
    <property type="project" value="TreeGrafter"/>
</dbReference>
<dbReference type="SUPFAM" id="SSF81296">
    <property type="entry name" value="E set domains"/>
    <property type="match status" value="1"/>
</dbReference>
<dbReference type="FunFam" id="2.60.40.10:FF:002515">
    <property type="entry name" value="Alpha-amylase"/>
    <property type="match status" value="1"/>
</dbReference>
<dbReference type="Gene3D" id="2.60.40.10">
    <property type="entry name" value="Immunoglobulins"/>
    <property type="match status" value="1"/>
</dbReference>
<organism evidence="3 4">
    <name type="scientific">Caenorhabditis japonica</name>
    <dbReference type="NCBI Taxonomy" id="281687"/>
    <lineage>
        <taxon>Eukaryota</taxon>
        <taxon>Metazoa</taxon>
        <taxon>Ecdysozoa</taxon>
        <taxon>Nematoda</taxon>
        <taxon>Chromadorea</taxon>
        <taxon>Rhabditida</taxon>
        <taxon>Rhabditina</taxon>
        <taxon>Rhabditomorpha</taxon>
        <taxon>Rhabditoidea</taxon>
        <taxon>Rhabditidae</taxon>
        <taxon>Peloderinae</taxon>
        <taxon>Caenorhabditis</taxon>
    </lineage>
</organism>
<dbReference type="GO" id="GO:0005737">
    <property type="term" value="C:cytoplasm"/>
    <property type="evidence" value="ECO:0007669"/>
    <property type="project" value="TreeGrafter"/>
</dbReference>
<dbReference type="AlphaFoldDB" id="A0A8R1DP46"/>
<sequence>MSDSDDGDNAYTDYLESRRAALLKKKRPQKVYQSDSDGSDDDDFTFTTRRSDLKRRKDDEDDEEDESLLEEDVVESHDQHLKNKIDEMKEEYRRTLFSRGSSVVPCTSEMPETVLTKTMKMCEDLSYVTKECASAVTISSDVDVVEDFETTMTHQRPPKIDELLKIDPYLHDFQDEISRRYGVFCDYQRRIDECGGMEAFTSSYREFGLIVQPDNSVKALEWAPAADKLALIGDFNNWDQNAHVYKREEHGKWSLHIPANPDGSCRIPHNSVIKIAVTKNGQTHLKLSPWATYVTCPNPKETVIYHQNFWNPPEKYQLKEKRPAKPASLRIYEAHVGISSWEGKINTYRAFADEVLPRIKRQGYNAIQLMAVMEHVYYASFGYQVGRNRI</sequence>
<keyword evidence="4" id="KW-1185">Reference proteome</keyword>
<feature type="compositionally biased region" description="Acidic residues" evidence="1">
    <location>
        <begin position="59"/>
        <end position="73"/>
    </location>
</feature>
<dbReference type="InterPro" id="IPR004193">
    <property type="entry name" value="Glyco_hydro_13_N"/>
</dbReference>
<dbReference type="InterPro" id="IPR014756">
    <property type="entry name" value="Ig_E-set"/>
</dbReference>
<feature type="domain" description="Glycoside hydrolase family 13 N-terminal" evidence="2">
    <location>
        <begin position="206"/>
        <end position="291"/>
    </location>
</feature>
<accession>A0A8R1DP46</accession>
<evidence type="ECO:0000259" key="2">
    <source>
        <dbReference type="Pfam" id="PF02922"/>
    </source>
</evidence>
<feature type="compositionally biased region" description="Basic and acidic residues" evidence="1">
    <location>
        <begin position="49"/>
        <end position="58"/>
    </location>
</feature>
<name>A0A8R1DP46_CAEJA</name>
<dbReference type="InterPro" id="IPR013783">
    <property type="entry name" value="Ig-like_fold"/>
</dbReference>
<dbReference type="GO" id="GO:0003844">
    <property type="term" value="F:1,4-alpha-glucan branching enzyme activity"/>
    <property type="evidence" value="ECO:0007669"/>
    <property type="project" value="TreeGrafter"/>
</dbReference>
<evidence type="ECO:0000313" key="3">
    <source>
        <dbReference type="EnsemblMetazoa" id="CJA07977.1"/>
    </source>
</evidence>
<dbReference type="Gene3D" id="3.20.20.80">
    <property type="entry name" value="Glycosidases"/>
    <property type="match status" value="1"/>
</dbReference>
<dbReference type="SUPFAM" id="SSF51445">
    <property type="entry name" value="(Trans)glycosidases"/>
    <property type="match status" value="1"/>
</dbReference>
<dbReference type="Proteomes" id="UP000005237">
    <property type="component" value="Unassembled WGS sequence"/>
</dbReference>
<protein>
    <submittedName>
        <fullName evidence="3">CBM_48 domain-containing protein</fullName>
    </submittedName>
</protein>